<feature type="region of interest" description="Disordered" evidence="1">
    <location>
        <begin position="232"/>
        <end position="253"/>
    </location>
</feature>
<organism evidence="3 4">
    <name type="scientific">Pseudooctadecabacter jejudonensis</name>
    <dbReference type="NCBI Taxonomy" id="1391910"/>
    <lineage>
        <taxon>Bacteria</taxon>
        <taxon>Pseudomonadati</taxon>
        <taxon>Pseudomonadota</taxon>
        <taxon>Alphaproteobacteria</taxon>
        <taxon>Rhodobacterales</taxon>
        <taxon>Paracoccaceae</taxon>
        <taxon>Pseudooctadecabacter</taxon>
    </lineage>
</organism>
<dbReference type="Gene3D" id="3.30.1330.230">
    <property type="match status" value="1"/>
</dbReference>
<feature type="compositionally biased region" description="Polar residues" evidence="1">
    <location>
        <begin position="239"/>
        <end position="251"/>
    </location>
</feature>
<dbReference type="AlphaFoldDB" id="A0A1Y5TK44"/>
<evidence type="ECO:0000313" key="3">
    <source>
        <dbReference type="EMBL" id="SLN62291.1"/>
    </source>
</evidence>
<proteinExistence type="predicted"/>
<dbReference type="RefSeq" id="WP_085865701.1">
    <property type="nucleotide sequence ID" value="NZ_FWFT01000007.1"/>
</dbReference>
<dbReference type="InterPro" id="IPR003776">
    <property type="entry name" value="YcaO-like_dom"/>
</dbReference>
<dbReference type="EMBL" id="FWFT01000007">
    <property type="protein sequence ID" value="SLN62291.1"/>
    <property type="molecule type" value="Genomic_DNA"/>
</dbReference>
<reference evidence="3 4" key="1">
    <citation type="submission" date="2017-03" db="EMBL/GenBank/DDBJ databases">
        <authorList>
            <person name="Afonso C.L."/>
            <person name="Miller P.J."/>
            <person name="Scott M.A."/>
            <person name="Spackman E."/>
            <person name="Goraichik I."/>
            <person name="Dimitrov K.M."/>
            <person name="Suarez D.L."/>
            <person name="Swayne D.E."/>
        </authorList>
    </citation>
    <scope>NUCLEOTIDE SEQUENCE [LARGE SCALE GENOMIC DNA]</scope>
    <source>
        <strain evidence="3 4">CECT 8397</strain>
    </source>
</reference>
<evidence type="ECO:0000259" key="2">
    <source>
        <dbReference type="PROSITE" id="PS51664"/>
    </source>
</evidence>
<evidence type="ECO:0000313" key="4">
    <source>
        <dbReference type="Proteomes" id="UP000193623"/>
    </source>
</evidence>
<protein>
    <submittedName>
        <fullName evidence="3">YcaO-like family protein</fullName>
    </submittedName>
</protein>
<dbReference type="PROSITE" id="PS51664">
    <property type="entry name" value="YCAO"/>
    <property type="match status" value="1"/>
</dbReference>
<dbReference type="Pfam" id="PF02624">
    <property type="entry name" value="YcaO"/>
    <property type="match status" value="1"/>
</dbReference>
<dbReference type="Proteomes" id="UP000193623">
    <property type="component" value="Unassembled WGS sequence"/>
</dbReference>
<gene>
    <name evidence="3" type="ORF">PSJ8397_03307</name>
</gene>
<accession>A0A1Y5TK44</accession>
<sequence>MQIITSDMNLKTVWRSPIWPDSIYAPSLAILQSQTLSGRTASGADATRDIAFEKCLSETAEILALEDVLPEFDPITDGLAAHPDVTLAQHNAMLEALQRKAVLSWWRGNGLAKKIPANWLDDHQITSFVKKARTGATAFRDTQFWHLTSPLPCHCVVACSANRMGQDMILGFGTATQAQAAARLAATEVMLMELNLYTVMAARGGRDTSDQDRIEAKIREYAARRGALLPSIPADPADLNTSHGALSSTMPPHTLTDLTADPASRPVWLCKIDGMPSSKVAPPDHPFMAQ</sequence>
<name>A0A1Y5TK44_9RHOB</name>
<dbReference type="OrthoDB" id="7771088at2"/>
<keyword evidence="4" id="KW-1185">Reference proteome</keyword>
<evidence type="ECO:0000256" key="1">
    <source>
        <dbReference type="SAM" id="MobiDB-lite"/>
    </source>
</evidence>
<feature type="domain" description="YcaO" evidence="2">
    <location>
        <begin position="1"/>
        <end position="290"/>
    </location>
</feature>